<gene>
    <name evidence="12" type="ORF">CAOG_001840</name>
</gene>
<feature type="chain" id="PRO_5002255020" evidence="10">
    <location>
        <begin position="28"/>
        <end position="1100"/>
    </location>
</feature>
<evidence type="ECO:0000313" key="12">
    <source>
        <dbReference type="EMBL" id="KJE90535.1"/>
    </source>
</evidence>
<keyword evidence="1" id="KW-0433">Leucine-rich repeat</keyword>
<dbReference type="SUPFAM" id="SSF52058">
    <property type="entry name" value="L domain-like"/>
    <property type="match status" value="1"/>
</dbReference>
<feature type="region of interest" description="Disordered" evidence="8">
    <location>
        <begin position="711"/>
        <end position="754"/>
    </location>
</feature>
<dbReference type="SUPFAM" id="SSF52047">
    <property type="entry name" value="RNI-like"/>
    <property type="match status" value="1"/>
</dbReference>
<feature type="signal peptide" evidence="10">
    <location>
        <begin position="1"/>
        <end position="27"/>
    </location>
</feature>
<dbReference type="eggNOG" id="KOG0619">
    <property type="taxonomic scope" value="Eukaryota"/>
</dbReference>
<dbReference type="PANTHER" id="PTHR24416:SF600">
    <property type="entry name" value="PDGF- AND VEGF-RECEPTOR RELATED, ISOFORM J"/>
    <property type="match status" value="1"/>
</dbReference>
<dbReference type="GO" id="GO:0005886">
    <property type="term" value="C:plasma membrane"/>
    <property type="evidence" value="ECO:0007669"/>
    <property type="project" value="TreeGrafter"/>
</dbReference>
<evidence type="ECO:0000256" key="7">
    <source>
        <dbReference type="ARBA" id="ARBA00023137"/>
    </source>
</evidence>
<dbReference type="CDD" id="cd00064">
    <property type="entry name" value="FU"/>
    <property type="match status" value="1"/>
</dbReference>
<dbReference type="OrthoDB" id="635774at2759"/>
<dbReference type="Pfam" id="PF00560">
    <property type="entry name" value="LRR_1"/>
    <property type="match status" value="1"/>
</dbReference>
<organism evidence="12 13">
    <name type="scientific">Capsaspora owczarzaki (strain ATCC 30864)</name>
    <dbReference type="NCBI Taxonomy" id="595528"/>
    <lineage>
        <taxon>Eukaryota</taxon>
        <taxon>Filasterea</taxon>
        <taxon>Capsaspora</taxon>
    </lineage>
</organism>
<dbReference type="InterPro" id="IPR011009">
    <property type="entry name" value="Kinase-like_dom_sf"/>
</dbReference>
<keyword evidence="10" id="KW-0732">Signal</keyword>
<dbReference type="Gene3D" id="1.10.510.10">
    <property type="entry name" value="Transferase(Phosphotransferase) domain 1"/>
    <property type="match status" value="1"/>
</dbReference>
<dbReference type="InterPro" id="IPR009030">
    <property type="entry name" value="Growth_fac_rcpt_cys_sf"/>
</dbReference>
<dbReference type="InterPro" id="IPR001245">
    <property type="entry name" value="Ser-Thr/Tyr_kinase_cat_dom"/>
</dbReference>
<evidence type="ECO:0000259" key="11">
    <source>
        <dbReference type="PROSITE" id="PS50011"/>
    </source>
</evidence>
<dbReference type="SMART" id="SM00219">
    <property type="entry name" value="TyrKc"/>
    <property type="match status" value="1"/>
</dbReference>
<keyword evidence="13" id="KW-1185">Reference proteome</keyword>
<evidence type="ECO:0000256" key="3">
    <source>
        <dbReference type="ARBA" id="ARBA00022737"/>
    </source>
</evidence>
<keyword evidence="7" id="KW-0829">Tyrosine-protein kinase</keyword>
<dbReference type="InParanoid" id="A0A0D2WK35"/>
<dbReference type="PhylomeDB" id="A0A0D2WK35"/>
<keyword evidence="9" id="KW-1133">Transmembrane helix</keyword>
<evidence type="ECO:0000256" key="9">
    <source>
        <dbReference type="SAM" id="Phobius"/>
    </source>
</evidence>
<keyword evidence="2" id="KW-0808">Transferase</keyword>
<dbReference type="FunFam" id="1.10.510.10:FF:000554">
    <property type="entry name" value="Predicted protein"/>
    <property type="match status" value="1"/>
</dbReference>
<evidence type="ECO:0000256" key="1">
    <source>
        <dbReference type="ARBA" id="ARBA00022614"/>
    </source>
</evidence>
<feature type="compositionally biased region" description="Low complexity" evidence="8">
    <location>
        <begin position="734"/>
        <end position="751"/>
    </location>
</feature>
<dbReference type="PRINTS" id="PR00109">
    <property type="entry name" value="TYRKINASE"/>
</dbReference>
<dbReference type="Proteomes" id="UP000008743">
    <property type="component" value="Unassembled WGS sequence"/>
</dbReference>
<keyword evidence="6" id="KW-0067">ATP-binding</keyword>
<dbReference type="Gene3D" id="3.30.200.20">
    <property type="entry name" value="Phosphorylase Kinase, domain 1"/>
    <property type="match status" value="1"/>
</dbReference>
<evidence type="ECO:0000256" key="4">
    <source>
        <dbReference type="ARBA" id="ARBA00022741"/>
    </source>
</evidence>
<dbReference type="InterPro" id="IPR001611">
    <property type="entry name" value="Leu-rich_rpt"/>
</dbReference>
<dbReference type="GO" id="GO:0005524">
    <property type="term" value="F:ATP binding"/>
    <property type="evidence" value="ECO:0007669"/>
    <property type="project" value="UniProtKB-KW"/>
</dbReference>
<dbReference type="InterPro" id="IPR050122">
    <property type="entry name" value="RTK"/>
</dbReference>
<evidence type="ECO:0000313" key="13">
    <source>
        <dbReference type="Proteomes" id="UP000008743"/>
    </source>
</evidence>
<dbReference type="EMBL" id="KE346361">
    <property type="protein sequence ID" value="KJE90535.1"/>
    <property type="molecule type" value="Genomic_DNA"/>
</dbReference>
<dbReference type="PANTHER" id="PTHR24416">
    <property type="entry name" value="TYROSINE-PROTEIN KINASE RECEPTOR"/>
    <property type="match status" value="1"/>
</dbReference>
<reference evidence="13" key="1">
    <citation type="submission" date="2011-02" db="EMBL/GenBank/DDBJ databases">
        <title>The Genome Sequence of Capsaspora owczarzaki ATCC 30864.</title>
        <authorList>
            <person name="Russ C."/>
            <person name="Cuomo C."/>
            <person name="Burger G."/>
            <person name="Gray M.W."/>
            <person name="Holland P.W.H."/>
            <person name="King N."/>
            <person name="Lang F.B.F."/>
            <person name="Roger A.J."/>
            <person name="Ruiz-Trillo I."/>
            <person name="Young S.K."/>
            <person name="Zeng Q."/>
            <person name="Gargeya S."/>
            <person name="Alvarado L."/>
            <person name="Berlin A."/>
            <person name="Chapman S.B."/>
            <person name="Chen Z."/>
            <person name="Freedman E."/>
            <person name="Gellesch M."/>
            <person name="Goldberg J."/>
            <person name="Griggs A."/>
            <person name="Gujja S."/>
            <person name="Heilman E."/>
            <person name="Heiman D."/>
            <person name="Howarth C."/>
            <person name="Mehta T."/>
            <person name="Neiman D."/>
            <person name="Pearson M."/>
            <person name="Roberts A."/>
            <person name="Saif S."/>
            <person name="Shea T."/>
            <person name="Shenoy N."/>
            <person name="Sisk P."/>
            <person name="Stolte C."/>
            <person name="Sykes S."/>
            <person name="White J."/>
            <person name="Yandava C."/>
            <person name="Haas B."/>
            <person name="Nusbaum C."/>
            <person name="Birren B."/>
        </authorList>
    </citation>
    <scope>NUCLEOTIDE SEQUENCE</scope>
    <source>
        <strain evidence="13">ATCC 30864</strain>
    </source>
</reference>
<dbReference type="PROSITE" id="PS00109">
    <property type="entry name" value="PROTEIN_KINASE_TYR"/>
    <property type="match status" value="1"/>
</dbReference>
<dbReference type="PROSITE" id="PS50011">
    <property type="entry name" value="PROTEIN_KINASE_DOM"/>
    <property type="match status" value="1"/>
</dbReference>
<keyword evidence="9" id="KW-0472">Membrane</keyword>
<dbReference type="InterPro" id="IPR008266">
    <property type="entry name" value="Tyr_kinase_AS"/>
</dbReference>
<evidence type="ECO:0000256" key="5">
    <source>
        <dbReference type="ARBA" id="ARBA00022777"/>
    </source>
</evidence>
<dbReference type="Gene3D" id="3.80.10.10">
    <property type="entry name" value="Ribonuclease Inhibitor"/>
    <property type="match status" value="3"/>
</dbReference>
<dbReference type="InterPro" id="IPR003591">
    <property type="entry name" value="Leu-rich_rpt_typical-subtyp"/>
</dbReference>
<dbReference type="InterPro" id="IPR006212">
    <property type="entry name" value="Furin_repeat"/>
</dbReference>
<keyword evidence="3" id="KW-0677">Repeat</keyword>
<dbReference type="SUPFAM" id="SSF57184">
    <property type="entry name" value="Growth factor receptor domain"/>
    <property type="match status" value="1"/>
</dbReference>
<dbReference type="CDD" id="cd00192">
    <property type="entry name" value="PTKc"/>
    <property type="match status" value="1"/>
</dbReference>
<dbReference type="PROSITE" id="PS51450">
    <property type="entry name" value="LRR"/>
    <property type="match status" value="2"/>
</dbReference>
<dbReference type="GO" id="GO:0043235">
    <property type="term" value="C:receptor complex"/>
    <property type="evidence" value="ECO:0007669"/>
    <property type="project" value="TreeGrafter"/>
</dbReference>
<dbReference type="SUPFAM" id="SSF56112">
    <property type="entry name" value="Protein kinase-like (PK-like)"/>
    <property type="match status" value="1"/>
</dbReference>
<dbReference type="Pfam" id="PF13855">
    <property type="entry name" value="LRR_8"/>
    <property type="match status" value="2"/>
</dbReference>
<dbReference type="SMART" id="SM00364">
    <property type="entry name" value="LRR_BAC"/>
    <property type="match status" value="6"/>
</dbReference>
<dbReference type="eggNOG" id="KOG0196">
    <property type="taxonomic scope" value="Eukaryota"/>
</dbReference>
<evidence type="ECO:0000256" key="2">
    <source>
        <dbReference type="ARBA" id="ARBA00022679"/>
    </source>
</evidence>
<feature type="transmembrane region" description="Helical" evidence="9">
    <location>
        <begin position="611"/>
        <end position="636"/>
    </location>
</feature>
<dbReference type="InterPro" id="IPR020635">
    <property type="entry name" value="Tyr_kinase_cat_dom"/>
</dbReference>
<dbReference type="AlphaFoldDB" id="A0A0D2WK35"/>
<sequence length="1100" mass="117157">MRNTWRFAGPLLLLLLLLGLTPTATLAQETCDEACTCSANIATCSQIPSSLPVIIDSLILVAISGALGSGDMNHLSTLPLTSLQLSNTALTTIASDAFSDFFIETLVITNNPNLLTFESGVFNGLSTLTTLTISNIGVGLTDLSMVEFSTIPNLETLFVTNTRITQMPYSLLQDLPQLKSLSFRDSPMVAFPPAPTPDNPSALEQIDMSNTAITSIPANVYPASSVPNLRQLLVQHCGLLTSISADAFQLPSSIKLLEVSYSSLTAVSASAFYGLADLTILSLFQNEITSLDAAAFYGLSQLTHLNLGNNGDLTSLPNGLFSPLVALRELHIYGGGSQPGGGLTVIPDGAFNALGALTVLQLYSNSILGLPAHIFDYATNLQTLRLDQNDLEAFPQGFFDYAVNLRSLDVSGNAITTLSADVFNQLSSMTTLKLNGNNLTELPPQIFSALTSLTTLNLQGNQFTTLPPGLFMGLSGSLTVNLDDNDFNVGVDGAPPSTYIDGGGNVYACHTSCFTCYGEGDQRCCSAACLSCSDTECFSCNDGYDWHTLDVGGYCVSGAAINASEATSASMISATAASEASALATSLASIEASVIAASLDALNGKGGDSDVLPIAVGAAVGGVAFIVLILVLVLVLRRRSSRSRQSIAPILPTAAKNTQDAKSSKNDIPLRSVSSAYIYSNGDPIYSSVGQDGGVYSNPAQAKAPQLDNQYDNQAHAPSPYAHYDNSNQGGNKPSSTTTTAAAPTSQTSPANQYDTLEVNVIAPLAAKSPIPVIPTEEAEETAAPEAGSGTTLRVYEHPGPAATALRKGLILGSTLGSGEFGVVMRGSLAVELVPRDAQYLIRDRTRQQLDVAVKLLKDGASEKARKEFVEEARMVMQFNSRFVVRAIGAVMESDPFMCILERVPFGDLRDVLQKSAHASMHWSHAEFAHTLQQVASGLEYLESIRFVHRDVAARNCLVGAELTVKISDFGLSRVLAEEQDYYHMETRGRLPAKWMAPESLSFRKFTHQSDVWSFAVLAWEAYSYGASPFSQLQARDVLAHLEAGQRLERPAACPEDMYQHLLRCWSITPADRPKFTELKGIFAAGAAGHSIRDIGGLLM</sequence>
<keyword evidence="4" id="KW-0547">Nucleotide-binding</keyword>
<dbReference type="InterPro" id="IPR026906">
    <property type="entry name" value="LRR_5"/>
</dbReference>
<keyword evidence="9" id="KW-0812">Transmembrane</keyword>
<dbReference type="GO" id="GO:0004714">
    <property type="term" value="F:transmembrane receptor protein tyrosine kinase activity"/>
    <property type="evidence" value="ECO:0007669"/>
    <property type="project" value="TreeGrafter"/>
</dbReference>
<dbReference type="Pfam" id="PF07714">
    <property type="entry name" value="PK_Tyr_Ser-Thr"/>
    <property type="match status" value="1"/>
</dbReference>
<dbReference type="SMART" id="SM00369">
    <property type="entry name" value="LRR_TYP"/>
    <property type="match status" value="10"/>
</dbReference>
<dbReference type="InterPro" id="IPR032675">
    <property type="entry name" value="LRR_dom_sf"/>
</dbReference>
<proteinExistence type="predicted"/>
<evidence type="ECO:0000256" key="10">
    <source>
        <dbReference type="SAM" id="SignalP"/>
    </source>
</evidence>
<name>A0A0D2WK35_CAPO3</name>
<protein>
    <submittedName>
        <fullName evidence="12">TKL protein kinase</fullName>
    </submittedName>
</protein>
<evidence type="ECO:0000256" key="6">
    <source>
        <dbReference type="ARBA" id="ARBA00022840"/>
    </source>
</evidence>
<feature type="domain" description="Protein kinase" evidence="11">
    <location>
        <begin position="810"/>
        <end position="1084"/>
    </location>
</feature>
<evidence type="ECO:0000256" key="8">
    <source>
        <dbReference type="SAM" id="MobiDB-lite"/>
    </source>
</evidence>
<keyword evidence="5 12" id="KW-0418">Kinase</keyword>
<dbReference type="FunFam" id="3.80.10.10:FF:001164">
    <property type="entry name" value="GH01279p"/>
    <property type="match status" value="1"/>
</dbReference>
<dbReference type="GO" id="GO:0007169">
    <property type="term" value="P:cell surface receptor protein tyrosine kinase signaling pathway"/>
    <property type="evidence" value="ECO:0007669"/>
    <property type="project" value="TreeGrafter"/>
</dbReference>
<dbReference type="InterPro" id="IPR000719">
    <property type="entry name" value="Prot_kinase_dom"/>
</dbReference>
<dbReference type="Pfam" id="PF13306">
    <property type="entry name" value="LRR_5"/>
    <property type="match status" value="1"/>
</dbReference>
<accession>A0A0D2WK35</accession>
<dbReference type="STRING" id="595528.A0A0D2WK35"/>